<dbReference type="OrthoDB" id="6106100at2759"/>
<evidence type="ECO:0000313" key="3">
    <source>
        <dbReference type="Proteomes" id="UP000507470"/>
    </source>
</evidence>
<evidence type="ECO:0000313" key="2">
    <source>
        <dbReference type="EMBL" id="CAC5386361.1"/>
    </source>
</evidence>
<name>A0A6J8BSX5_MYTCO</name>
<dbReference type="InterPro" id="IPR007110">
    <property type="entry name" value="Ig-like_dom"/>
</dbReference>
<organism evidence="2 3">
    <name type="scientific">Mytilus coruscus</name>
    <name type="common">Sea mussel</name>
    <dbReference type="NCBI Taxonomy" id="42192"/>
    <lineage>
        <taxon>Eukaryota</taxon>
        <taxon>Metazoa</taxon>
        <taxon>Spiralia</taxon>
        <taxon>Lophotrochozoa</taxon>
        <taxon>Mollusca</taxon>
        <taxon>Bivalvia</taxon>
        <taxon>Autobranchia</taxon>
        <taxon>Pteriomorphia</taxon>
        <taxon>Mytilida</taxon>
        <taxon>Mytiloidea</taxon>
        <taxon>Mytilidae</taxon>
        <taxon>Mytilinae</taxon>
        <taxon>Mytilus</taxon>
    </lineage>
</organism>
<reference evidence="2 3" key="1">
    <citation type="submission" date="2020-06" db="EMBL/GenBank/DDBJ databases">
        <authorList>
            <person name="Li R."/>
            <person name="Bekaert M."/>
        </authorList>
    </citation>
    <scope>NUCLEOTIDE SEQUENCE [LARGE SCALE GENOMIC DNA]</scope>
    <source>
        <strain evidence="3">wild</strain>
    </source>
</reference>
<dbReference type="PROSITE" id="PS50835">
    <property type="entry name" value="IG_LIKE"/>
    <property type="match status" value="1"/>
</dbReference>
<gene>
    <name evidence="2" type="ORF">MCOR_21816</name>
</gene>
<proteinExistence type="predicted"/>
<dbReference type="Proteomes" id="UP000507470">
    <property type="component" value="Unassembled WGS sequence"/>
</dbReference>
<dbReference type="AlphaFoldDB" id="A0A6J8BSX5"/>
<evidence type="ECO:0000259" key="1">
    <source>
        <dbReference type="PROSITE" id="PS50835"/>
    </source>
</evidence>
<protein>
    <recommendedName>
        <fullName evidence="1">Ig-like domain-containing protein</fullName>
    </recommendedName>
</protein>
<keyword evidence="3" id="KW-1185">Reference proteome</keyword>
<sequence length="227" mass="25831">MQGSKSLSVLFDIGPSNVNVTSQCENGQLLIKCIVSDEPDNYTFIKWEHRSEFDEHIRFLISDNGGELLLPKLGNIVGLEDTGIYICSVSKDFPDKKGNITKKGKTVINLKDKPIFLCDDIIRYGKFGRKMDISAAVYTGYNITKTEVHQYIDLHSMKIDKIRIKRTYIKVKRFFYGSKITLSAVLVSVELRMMRQEDFTNYTLKVCNIYGCSDIKIGIRITTSSSI</sequence>
<accession>A0A6J8BSX5</accession>
<dbReference type="EMBL" id="CACVKT020003870">
    <property type="protein sequence ID" value="CAC5386361.1"/>
    <property type="molecule type" value="Genomic_DNA"/>
</dbReference>
<feature type="domain" description="Ig-like" evidence="1">
    <location>
        <begin position="15"/>
        <end position="101"/>
    </location>
</feature>